<reference evidence="3" key="1">
    <citation type="submission" date="2016-10" db="EMBL/GenBank/DDBJ databases">
        <authorList>
            <person name="Varghese N."/>
            <person name="Submissions S."/>
        </authorList>
    </citation>
    <scope>NUCLEOTIDE SEQUENCE [LARGE SCALE GENOMIC DNA]</scope>
    <source>
        <strain evidence="3">DSM 22017</strain>
    </source>
</reference>
<protein>
    <submittedName>
        <fullName evidence="2">Uncharacterized protein</fullName>
    </submittedName>
</protein>
<evidence type="ECO:0000256" key="1">
    <source>
        <dbReference type="SAM" id="Phobius"/>
    </source>
</evidence>
<dbReference type="AlphaFoldDB" id="A0A1H4YRE8"/>
<keyword evidence="3" id="KW-1185">Reference proteome</keyword>
<evidence type="ECO:0000313" key="2">
    <source>
        <dbReference type="EMBL" id="SED19824.1"/>
    </source>
</evidence>
<keyword evidence="1" id="KW-0472">Membrane</keyword>
<gene>
    <name evidence="2" type="ORF">SAMN04489844_3894</name>
</gene>
<name>A0A1H4YRE8_9ACTN</name>
<keyword evidence="1" id="KW-1133">Transmembrane helix</keyword>
<keyword evidence="1" id="KW-0812">Transmembrane</keyword>
<evidence type="ECO:0000313" key="3">
    <source>
        <dbReference type="Proteomes" id="UP000198742"/>
    </source>
</evidence>
<dbReference type="STRING" id="402596.SAMN04489844_3894"/>
<dbReference type="EMBL" id="FNRT01000002">
    <property type="protein sequence ID" value="SED19824.1"/>
    <property type="molecule type" value="Genomic_DNA"/>
</dbReference>
<dbReference type="Proteomes" id="UP000198742">
    <property type="component" value="Unassembled WGS sequence"/>
</dbReference>
<sequence>MIINPGSHEKQGPWDPDAKKKYFDTRYFWTLMPTLLFVLGLLVVLSVFGD</sequence>
<organism evidence="2 3">
    <name type="scientific">Nocardioides exalbidus</name>
    <dbReference type="NCBI Taxonomy" id="402596"/>
    <lineage>
        <taxon>Bacteria</taxon>
        <taxon>Bacillati</taxon>
        <taxon>Actinomycetota</taxon>
        <taxon>Actinomycetes</taxon>
        <taxon>Propionibacteriales</taxon>
        <taxon>Nocardioidaceae</taxon>
        <taxon>Nocardioides</taxon>
    </lineage>
</organism>
<dbReference type="RefSeq" id="WP_175539756.1">
    <property type="nucleotide sequence ID" value="NZ_FNRT01000002.1"/>
</dbReference>
<feature type="transmembrane region" description="Helical" evidence="1">
    <location>
        <begin position="27"/>
        <end position="48"/>
    </location>
</feature>
<accession>A0A1H4YRE8</accession>
<proteinExistence type="predicted"/>